<organism evidence="9 10">
    <name type="scientific">Cymbomonas tetramitiformis</name>
    <dbReference type="NCBI Taxonomy" id="36881"/>
    <lineage>
        <taxon>Eukaryota</taxon>
        <taxon>Viridiplantae</taxon>
        <taxon>Chlorophyta</taxon>
        <taxon>Pyramimonadophyceae</taxon>
        <taxon>Pyramimonadales</taxon>
        <taxon>Pyramimonadaceae</taxon>
        <taxon>Cymbomonas</taxon>
    </lineage>
</organism>
<sequence length="341" mass="35490">MKADPRKGKIQVTRAEDTLLHFRWLERTSIDAEEDVIVFPGEAVFTKMPNGRCFLLKFDGQEDRNLFFWMQETNAEGDGDLLAAVNLHIGAEEPNVFTQMDTDSTADSVATAPAQTPQQAPTQLQAEAVAVTPAAAAAAMPSPAEPTAATTSTPSMVTPAATGSASLITPSAPRPAAAPSMAPPSAVSQEALQSILSGMLGGEGRSPGPVDQAALAGALAAAAGGMGGMGGMQQQVASGPSLAEVLKPEVLLPLATLPGLQERLTEFLPAEHRHSESIASLVQSPQFCQQIETFSRALQTGQIDLAQFGLDPSTGFSAAEFLQAIETQVGNNPNADDAMKE</sequence>
<proteinExistence type="predicted"/>
<comment type="subcellular location">
    <subcellularLocation>
        <location evidence="2">Cytoplasm</location>
    </subcellularLocation>
    <subcellularLocation>
        <location evidence="1">Nucleus</location>
    </subcellularLocation>
</comment>
<dbReference type="Pfam" id="PF16550">
    <property type="entry name" value="RPN13_C"/>
    <property type="match status" value="1"/>
</dbReference>
<dbReference type="PROSITE" id="PS51917">
    <property type="entry name" value="PRU"/>
    <property type="match status" value="1"/>
</dbReference>
<feature type="compositionally biased region" description="Low complexity" evidence="6">
    <location>
        <begin position="140"/>
        <end position="162"/>
    </location>
</feature>
<dbReference type="PANTHER" id="PTHR12225">
    <property type="entry name" value="ADHESION REGULATING MOLECULE 1 110 KDA CELL MEMBRANE GLYCOPROTEIN"/>
    <property type="match status" value="1"/>
</dbReference>
<feature type="domain" description="Pru" evidence="8">
    <location>
        <begin position="1"/>
        <end position="92"/>
    </location>
</feature>
<evidence type="ECO:0000256" key="3">
    <source>
        <dbReference type="ARBA" id="ARBA00022490"/>
    </source>
</evidence>
<evidence type="ECO:0000256" key="6">
    <source>
        <dbReference type="SAM" id="MobiDB-lite"/>
    </source>
</evidence>
<evidence type="ECO:0000313" key="10">
    <source>
        <dbReference type="Proteomes" id="UP001190700"/>
    </source>
</evidence>
<protein>
    <submittedName>
        <fullName evidence="9">Uncharacterized protein</fullName>
    </submittedName>
</protein>
<dbReference type="GO" id="GO:0005737">
    <property type="term" value="C:cytoplasm"/>
    <property type="evidence" value="ECO:0007669"/>
    <property type="project" value="UniProtKB-SubCell"/>
</dbReference>
<accession>A0AAE0BKB0</accession>
<gene>
    <name evidence="9" type="ORF">CYMTET_52666</name>
</gene>
<evidence type="ECO:0000256" key="2">
    <source>
        <dbReference type="ARBA" id="ARBA00004496"/>
    </source>
</evidence>
<feature type="compositionally biased region" description="Low complexity" evidence="6">
    <location>
        <begin position="170"/>
        <end position="185"/>
    </location>
</feature>
<dbReference type="InterPro" id="IPR038108">
    <property type="entry name" value="RPN13_DEUBAD_sf"/>
</dbReference>
<keyword evidence="10" id="KW-1185">Reference proteome</keyword>
<reference evidence="9 10" key="1">
    <citation type="journal article" date="2015" name="Genome Biol. Evol.">
        <title>Comparative Genomics of a Bacterivorous Green Alga Reveals Evolutionary Causalities and Consequences of Phago-Mixotrophic Mode of Nutrition.</title>
        <authorList>
            <person name="Burns J.A."/>
            <person name="Paasch A."/>
            <person name="Narechania A."/>
            <person name="Kim E."/>
        </authorList>
    </citation>
    <scope>NUCLEOTIDE SEQUENCE [LARGE SCALE GENOMIC DNA]</scope>
    <source>
        <strain evidence="9 10">PLY_AMNH</strain>
    </source>
</reference>
<dbReference type="GO" id="GO:0070628">
    <property type="term" value="F:proteasome binding"/>
    <property type="evidence" value="ECO:0007669"/>
    <property type="project" value="TreeGrafter"/>
</dbReference>
<evidence type="ECO:0000259" key="7">
    <source>
        <dbReference type="PROSITE" id="PS51916"/>
    </source>
</evidence>
<evidence type="ECO:0000256" key="4">
    <source>
        <dbReference type="ARBA" id="ARBA00022942"/>
    </source>
</evidence>
<dbReference type="PROSITE" id="PS51916">
    <property type="entry name" value="DEUBAD"/>
    <property type="match status" value="1"/>
</dbReference>
<feature type="domain" description="DEUBAD" evidence="7">
    <location>
        <begin position="233"/>
        <end position="335"/>
    </location>
</feature>
<dbReference type="InterPro" id="IPR032368">
    <property type="entry name" value="RPN13_DEUBAD"/>
</dbReference>
<dbReference type="Pfam" id="PF04683">
    <property type="entry name" value="Rpn13_ADRM1_Pru"/>
    <property type="match status" value="1"/>
</dbReference>
<dbReference type="InterPro" id="IPR006773">
    <property type="entry name" value="Rpn13/ADRM1"/>
</dbReference>
<keyword evidence="5" id="KW-0539">Nucleus</keyword>
<evidence type="ECO:0000259" key="8">
    <source>
        <dbReference type="PROSITE" id="PS51917"/>
    </source>
</evidence>
<feature type="region of interest" description="Disordered" evidence="6">
    <location>
        <begin position="140"/>
        <end position="185"/>
    </location>
</feature>
<dbReference type="InterPro" id="IPR038633">
    <property type="entry name" value="Rpn13/ADRM1_Pru_sf"/>
</dbReference>
<dbReference type="AlphaFoldDB" id="A0AAE0BKB0"/>
<feature type="region of interest" description="Disordered" evidence="6">
    <location>
        <begin position="104"/>
        <end position="124"/>
    </location>
</feature>
<evidence type="ECO:0000256" key="5">
    <source>
        <dbReference type="ARBA" id="ARBA00023242"/>
    </source>
</evidence>
<dbReference type="Proteomes" id="UP001190700">
    <property type="component" value="Unassembled WGS sequence"/>
</dbReference>
<keyword evidence="3" id="KW-0963">Cytoplasm</keyword>
<name>A0AAE0BKB0_9CHLO</name>
<evidence type="ECO:0000313" key="9">
    <source>
        <dbReference type="EMBL" id="KAK3237244.1"/>
    </source>
</evidence>
<evidence type="ECO:0000256" key="1">
    <source>
        <dbReference type="ARBA" id="ARBA00004123"/>
    </source>
</evidence>
<dbReference type="PANTHER" id="PTHR12225:SF0">
    <property type="entry name" value="PROTEASOMAL UBIQUITIN RECEPTOR ADRM1"/>
    <property type="match status" value="1"/>
</dbReference>
<keyword evidence="4" id="KW-0647">Proteasome</keyword>
<feature type="compositionally biased region" description="Low complexity" evidence="6">
    <location>
        <begin position="110"/>
        <end position="124"/>
    </location>
</feature>
<comment type="caution">
    <text evidence="9">The sequence shown here is derived from an EMBL/GenBank/DDBJ whole genome shotgun (WGS) entry which is preliminary data.</text>
</comment>
<dbReference type="InterPro" id="IPR044868">
    <property type="entry name" value="Rpn13/ADRM1_Pru"/>
</dbReference>
<dbReference type="EMBL" id="LGRX02034668">
    <property type="protein sequence ID" value="KAK3237244.1"/>
    <property type="molecule type" value="Genomic_DNA"/>
</dbReference>
<dbReference type="InterPro" id="IPR044867">
    <property type="entry name" value="DEUBAD_dom"/>
</dbReference>
<dbReference type="GO" id="GO:0005634">
    <property type="term" value="C:nucleus"/>
    <property type="evidence" value="ECO:0007669"/>
    <property type="project" value="UniProtKB-SubCell"/>
</dbReference>
<dbReference type="Gene3D" id="2.30.29.70">
    <property type="entry name" value="Proteasomal ubiquitin receptor Rpn13/ADRM1"/>
    <property type="match status" value="1"/>
</dbReference>
<dbReference type="Gene3D" id="1.10.2020.20">
    <property type="match status" value="1"/>
</dbReference>
<dbReference type="GO" id="GO:0008541">
    <property type="term" value="C:proteasome regulatory particle, lid subcomplex"/>
    <property type="evidence" value="ECO:0007669"/>
    <property type="project" value="TreeGrafter"/>
</dbReference>
<dbReference type="GO" id="GO:0061133">
    <property type="term" value="F:endopeptidase activator activity"/>
    <property type="evidence" value="ECO:0007669"/>
    <property type="project" value="TreeGrafter"/>
</dbReference>